<dbReference type="InterPro" id="IPR036249">
    <property type="entry name" value="Thioredoxin-like_sf"/>
</dbReference>
<dbReference type="RefSeq" id="WP_073344261.1">
    <property type="nucleotide sequence ID" value="NZ_FQVH01000020.1"/>
</dbReference>
<organism evidence="4 5">
    <name type="scientific">Caldanaerobius fijiensis DSM 17918</name>
    <dbReference type="NCBI Taxonomy" id="1121256"/>
    <lineage>
        <taxon>Bacteria</taxon>
        <taxon>Bacillati</taxon>
        <taxon>Bacillota</taxon>
        <taxon>Clostridia</taxon>
        <taxon>Thermoanaerobacterales</taxon>
        <taxon>Thermoanaerobacteraceae</taxon>
        <taxon>Caldanaerobius</taxon>
    </lineage>
</organism>
<dbReference type="SUPFAM" id="SSF52833">
    <property type="entry name" value="Thioredoxin-like"/>
    <property type="match status" value="1"/>
</dbReference>
<keyword evidence="1" id="KW-0812">Transmembrane</keyword>
<dbReference type="SUPFAM" id="SSF52317">
    <property type="entry name" value="Class I glutamine amidotransferase-like"/>
    <property type="match status" value="1"/>
</dbReference>
<keyword evidence="5" id="KW-1185">Reference proteome</keyword>
<accession>A0A1M5B5F4</accession>
<dbReference type="InterPro" id="IPR055396">
    <property type="entry name" value="DUF7088"/>
</dbReference>
<dbReference type="Gene3D" id="3.40.30.10">
    <property type="entry name" value="Glutaredoxin"/>
    <property type="match status" value="1"/>
</dbReference>
<dbReference type="Pfam" id="PF23357">
    <property type="entry name" value="DUF7088"/>
    <property type="match status" value="1"/>
</dbReference>
<dbReference type="Proteomes" id="UP000184088">
    <property type="component" value="Unassembled WGS sequence"/>
</dbReference>
<keyword evidence="1" id="KW-1133">Transmembrane helix</keyword>
<dbReference type="InterPro" id="IPR019196">
    <property type="entry name" value="ABC_transp_unknown"/>
</dbReference>
<feature type="domain" description="DUF7088" evidence="3">
    <location>
        <begin position="43"/>
        <end position="119"/>
    </location>
</feature>
<feature type="transmembrane region" description="Helical" evidence="1">
    <location>
        <begin position="435"/>
        <end position="457"/>
    </location>
</feature>
<dbReference type="EMBL" id="FQVH01000020">
    <property type="protein sequence ID" value="SHF37743.1"/>
    <property type="molecule type" value="Genomic_DNA"/>
</dbReference>
<sequence>MNKIRLKYGSNALLVTAILLAILILVNVILAQKPIKWDMTKTGQYSLSDQTKQVLKNLKTDVTVYAFFKDGSGSKDRVKSLLDEYSTVSKRVKVIFIDPDKDPATAKKYGVTDYDTTVFIAGSGANEKRQVVNGYDIFGMSQDPTQSTFNGEQEFTQAIINVTQQKKINAYIIQGHDELNSIDYMLTFKNSLTGEGYYVNDLNMAQSGGIPKDAKLIVIANPKRDFNQQEMNALKDYFNKGGKAIIMMGAENGPLTQKSINELLSQWGVKVQNDVVVDPGRNYFMNALSPVPEYKFHTITNKLDFANFAMVMPSSRSITYPEKSSGDILVEPLLATSDKAWGETNFTKKQATYDNKDIKGPLTLGVAISNKKTGMKIVVLGNDLIATDNVIGLEANKDFLMNCANWMADKTSQISIRAKSLGLTQIFLTGNEAKLIFYSTVVVVPLIMWILGGFIWFRRRAL</sequence>
<dbReference type="Pfam" id="PF09822">
    <property type="entry name" value="ABC_transp_aux"/>
    <property type="match status" value="1"/>
</dbReference>
<evidence type="ECO:0000259" key="3">
    <source>
        <dbReference type="Pfam" id="PF23357"/>
    </source>
</evidence>
<name>A0A1M5B5F4_9THEO</name>
<dbReference type="InterPro" id="IPR029062">
    <property type="entry name" value="Class_I_gatase-like"/>
</dbReference>
<feature type="domain" description="ABC-type uncharacterised transport system" evidence="2">
    <location>
        <begin position="171"/>
        <end position="371"/>
    </location>
</feature>
<keyword evidence="1" id="KW-0472">Membrane</keyword>
<dbReference type="PANTHER" id="PTHR12969:SF7">
    <property type="entry name" value="INTRAFLAGELLAR TRANSPORT PROTEIN 52 HOMOLOG"/>
    <property type="match status" value="1"/>
</dbReference>
<proteinExistence type="predicted"/>
<evidence type="ECO:0000313" key="4">
    <source>
        <dbReference type="EMBL" id="SHF37743.1"/>
    </source>
</evidence>
<evidence type="ECO:0000259" key="2">
    <source>
        <dbReference type="Pfam" id="PF09822"/>
    </source>
</evidence>
<reference evidence="4 5" key="1">
    <citation type="submission" date="2016-11" db="EMBL/GenBank/DDBJ databases">
        <authorList>
            <person name="Jaros S."/>
            <person name="Januszkiewicz K."/>
            <person name="Wedrychowicz H."/>
        </authorList>
    </citation>
    <scope>NUCLEOTIDE SEQUENCE [LARGE SCALE GENOMIC DNA]</scope>
    <source>
        <strain evidence="4 5">DSM 17918</strain>
    </source>
</reference>
<dbReference type="STRING" id="1121256.SAMN02746089_01788"/>
<dbReference type="PANTHER" id="PTHR12969">
    <property type="entry name" value="NGD5/OSM-6/IFT52"/>
    <property type="match status" value="1"/>
</dbReference>
<dbReference type="InterPro" id="IPR039975">
    <property type="entry name" value="IFT52"/>
</dbReference>
<dbReference type="AlphaFoldDB" id="A0A1M5B5F4"/>
<gene>
    <name evidence="4" type="ORF">SAMN02746089_01788</name>
</gene>
<evidence type="ECO:0000313" key="5">
    <source>
        <dbReference type="Proteomes" id="UP000184088"/>
    </source>
</evidence>
<evidence type="ECO:0000256" key="1">
    <source>
        <dbReference type="SAM" id="Phobius"/>
    </source>
</evidence>
<dbReference type="OrthoDB" id="9766228at2"/>
<protein>
    <submittedName>
        <fullName evidence="4">ABC-type uncharacterized transport system involved in gliding motility, auxiliary component</fullName>
    </submittedName>
</protein>